<dbReference type="PANTHER" id="PTHR39324">
    <property type="entry name" value="CALCIUM DODECIN"/>
    <property type="match status" value="1"/>
</dbReference>
<dbReference type="InterPro" id="IPR009923">
    <property type="entry name" value="Dodecin"/>
</dbReference>
<sequence>MSDHVYKVIELVGSSETSIEDAIQGAVERANKTVRNLRWFEVLETRGQIENGKVQHYQVTLKVGFTMEGA</sequence>
<evidence type="ECO:0000313" key="2">
    <source>
        <dbReference type="Proteomes" id="UP001055247"/>
    </source>
</evidence>
<dbReference type="RefSeq" id="WP_238230974.1">
    <property type="nucleotide sequence ID" value="NZ_BPQO01000021.1"/>
</dbReference>
<dbReference type="Gene3D" id="3.30.1660.10">
    <property type="entry name" value="Flavin-binding protein dodecin"/>
    <property type="match status" value="1"/>
</dbReference>
<gene>
    <name evidence="1" type="ORF">BHAOGJBA_4296</name>
</gene>
<keyword evidence="2" id="KW-1185">Reference proteome</keyword>
<reference evidence="1" key="2">
    <citation type="submission" date="2021-08" db="EMBL/GenBank/DDBJ databases">
        <authorList>
            <person name="Tani A."/>
            <person name="Ola A."/>
            <person name="Ogura Y."/>
            <person name="Katsura K."/>
            <person name="Hayashi T."/>
        </authorList>
    </citation>
    <scope>NUCLEOTIDE SEQUENCE</scope>
    <source>
        <strain evidence="1">DSM 16372</strain>
    </source>
</reference>
<dbReference type="InterPro" id="IPR036694">
    <property type="entry name" value="Dodecin-like_sf"/>
</dbReference>
<protein>
    <submittedName>
        <fullName evidence="1">Dodecin</fullName>
    </submittedName>
</protein>
<evidence type="ECO:0000313" key="1">
    <source>
        <dbReference type="EMBL" id="GJD90754.1"/>
    </source>
</evidence>
<dbReference type="AlphaFoldDB" id="A0AAV4ZQD8"/>
<comment type="caution">
    <text evidence="1">The sequence shown here is derived from an EMBL/GenBank/DDBJ whole genome shotgun (WGS) entry which is preliminary data.</text>
</comment>
<dbReference type="Pfam" id="PF07311">
    <property type="entry name" value="Dodecin"/>
    <property type="match status" value="1"/>
</dbReference>
<dbReference type="InterPro" id="IPR025543">
    <property type="entry name" value="Dodecin-like"/>
</dbReference>
<dbReference type="EMBL" id="BPQO01000021">
    <property type="protein sequence ID" value="GJD90754.1"/>
    <property type="molecule type" value="Genomic_DNA"/>
</dbReference>
<reference evidence="1" key="1">
    <citation type="journal article" date="2016" name="Front. Microbiol.">
        <title>Genome Sequence of the Piezophilic, Mesophilic Sulfate-Reducing Bacterium Desulfovibrio indicus J2T.</title>
        <authorList>
            <person name="Cao J."/>
            <person name="Maignien L."/>
            <person name="Shao Z."/>
            <person name="Alain K."/>
            <person name="Jebbar M."/>
        </authorList>
    </citation>
    <scope>NUCLEOTIDE SEQUENCE</scope>
    <source>
        <strain evidence="1">DSM 16372</strain>
    </source>
</reference>
<dbReference type="NCBIfam" id="NF043052">
    <property type="entry name" value="DodecBact"/>
    <property type="match status" value="1"/>
</dbReference>
<organism evidence="1 2">
    <name type="scientific">Methylobacterium hispanicum</name>
    <dbReference type="NCBI Taxonomy" id="270350"/>
    <lineage>
        <taxon>Bacteria</taxon>
        <taxon>Pseudomonadati</taxon>
        <taxon>Pseudomonadota</taxon>
        <taxon>Alphaproteobacteria</taxon>
        <taxon>Hyphomicrobiales</taxon>
        <taxon>Methylobacteriaceae</taxon>
        <taxon>Methylobacterium</taxon>
    </lineage>
</organism>
<dbReference type="SUPFAM" id="SSF89807">
    <property type="entry name" value="Dodecin-like"/>
    <property type="match status" value="1"/>
</dbReference>
<proteinExistence type="predicted"/>
<accession>A0AAV4ZQD8</accession>
<name>A0AAV4ZQD8_9HYPH</name>
<dbReference type="Proteomes" id="UP001055247">
    <property type="component" value="Unassembled WGS sequence"/>
</dbReference>
<dbReference type="InterPro" id="IPR050049">
    <property type="entry name" value="Dodecin_bact"/>
</dbReference>
<dbReference type="PANTHER" id="PTHR39324:SF1">
    <property type="entry name" value="CALCIUM DODECIN"/>
    <property type="match status" value="1"/>
</dbReference>